<keyword evidence="2" id="KW-1185">Reference proteome</keyword>
<proteinExistence type="predicted"/>
<dbReference type="AlphaFoldDB" id="A0A4V3DYW3"/>
<dbReference type="OrthoDB" id="5464931at2"/>
<dbReference type="EMBL" id="SNZR01000011">
    <property type="protein sequence ID" value="TDR94199.1"/>
    <property type="molecule type" value="Genomic_DNA"/>
</dbReference>
<sequence>MRDAISDMLVKRVLSPVSVADNTALVGQVIDRQGFDSLAYLIATGAIADADATFSVLLEESDAANMAGATAVPDIDMNSQDPALAPEAAAGFTFASDDQVRKLGYVGNKRYTRLTITPASNASAALVSAIAVLGRPDRAPVEQPAS</sequence>
<name>A0A4V3DYW3_9HYPH</name>
<dbReference type="RefSeq" id="WP_133769116.1">
    <property type="nucleotide sequence ID" value="NZ_SNZR01000011.1"/>
</dbReference>
<protein>
    <submittedName>
        <fullName evidence="1">Uncharacterized protein</fullName>
    </submittedName>
</protein>
<evidence type="ECO:0000313" key="2">
    <source>
        <dbReference type="Proteomes" id="UP000295122"/>
    </source>
</evidence>
<reference evidence="1 2" key="1">
    <citation type="submission" date="2019-03" db="EMBL/GenBank/DDBJ databases">
        <title>Genomic Encyclopedia of Type Strains, Phase IV (KMG-IV): sequencing the most valuable type-strain genomes for metagenomic binning, comparative biology and taxonomic classification.</title>
        <authorList>
            <person name="Goeker M."/>
        </authorList>
    </citation>
    <scope>NUCLEOTIDE SEQUENCE [LARGE SCALE GENOMIC DNA]</scope>
    <source>
        <strain evidence="1 2">DSM 25903</strain>
    </source>
</reference>
<dbReference type="Proteomes" id="UP000295122">
    <property type="component" value="Unassembled WGS sequence"/>
</dbReference>
<comment type="caution">
    <text evidence="1">The sequence shown here is derived from an EMBL/GenBank/DDBJ whole genome shotgun (WGS) entry which is preliminary data.</text>
</comment>
<organism evidence="1 2">
    <name type="scientific">Enterovirga rhinocerotis</name>
    <dbReference type="NCBI Taxonomy" id="1339210"/>
    <lineage>
        <taxon>Bacteria</taxon>
        <taxon>Pseudomonadati</taxon>
        <taxon>Pseudomonadota</taxon>
        <taxon>Alphaproteobacteria</taxon>
        <taxon>Hyphomicrobiales</taxon>
        <taxon>Methylobacteriaceae</taxon>
        <taxon>Enterovirga</taxon>
    </lineage>
</organism>
<gene>
    <name evidence="1" type="ORF">EV668_1478</name>
</gene>
<accession>A0A4V3DYW3</accession>
<evidence type="ECO:0000313" key="1">
    <source>
        <dbReference type="EMBL" id="TDR94199.1"/>
    </source>
</evidence>